<evidence type="ECO:0000256" key="7">
    <source>
        <dbReference type="ARBA" id="ARBA00022679"/>
    </source>
</evidence>
<evidence type="ECO:0000256" key="4">
    <source>
        <dbReference type="ARBA" id="ARBA00016436"/>
    </source>
</evidence>
<dbReference type="GO" id="GO:0009029">
    <property type="term" value="F:lipid-A 4'-kinase activity"/>
    <property type="evidence" value="ECO:0007669"/>
    <property type="project" value="UniProtKB-UniRule"/>
</dbReference>
<evidence type="ECO:0000256" key="2">
    <source>
        <dbReference type="ARBA" id="ARBA00004870"/>
    </source>
</evidence>
<organism evidence="14 15">
    <name type="scientific">Candidatus Thiodiazotropha taylori</name>
    <dbReference type="NCBI Taxonomy" id="2792791"/>
    <lineage>
        <taxon>Bacteria</taxon>
        <taxon>Pseudomonadati</taxon>
        <taxon>Pseudomonadota</taxon>
        <taxon>Gammaproteobacteria</taxon>
        <taxon>Chromatiales</taxon>
        <taxon>Sedimenticolaceae</taxon>
        <taxon>Candidatus Thiodiazotropha</taxon>
    </lineage>
</organism>
<dbReference type="SUPFAM" id="SSF52540">
    <property type="entry name" value="P-loop containing nucleoside triphosphate hydrolases"/>
    <property type="match status" value="1"/>
</dbReference>
<gene>
    <name evidence="13 14" type="primary">lpxK</name>
    <name evidence="14" type="ORF">KME65_16475</name>
</gene>
<evidence type="ECO:0000313" key="14">
    <source>
        <dbReference type="EMBL" id="MBT2990553.1"/>
    </source>
</evidence>
<evidence type="ECO:0000256" key="11">
    <source>
        <dbReference type="ARBA" id="ARBA00023098"/>
    </source>
</evidence>
<dbReference type="InterPro" id="IPR027417">
    <property type="entry name" value="P-loop_NTPase"/>
</dbReference>
<accession>A0A944MAZ8</accession>
<evidence type="ECO:0000256" key="10">
    <source>
        <dbReference type="ARBA" id="ARBA00022840"/>
    </source>
</evidence>
<evidence type="ECO:0000256" key="1">
    <source>
        <dbReference type="ARBA" id="ARBA00002274"/>
    </source>
</evidence>
<keyword evidence="7 13" id="KW-0808">Transferase</keyword>
<sequence length="331" mass="36032">MNAIEASWNGWSALTLLLLPLSAIFCLVSAVRRLLFRIGLLRVVDLDVPVIVVGNISVGGTGKTPLVIWLAEKMQQLGFKPGIVTRGYGGNSRQWPREVAPDTQASEVGDEALLLRRRTGCPVYAGPDRSTVAQRLLADHPCDLIISDDGMQHYALGRDLEIAVIDGARRFGNGLCLPAGPLRERRGRLAETDLVLINGAGNGDQHRMRLSAAEAVALDGRGESRALDAFISGPVHAVAGIGHPERFFNMLEEAGLTLHRHPFPDHHAFSADDLQAFEDQTVLMTEKDAVKCELFAHPGHWYVPTTAEVDPGFENALVALTKRFRDGQKTA</sequence>
<dbReference type="GO" id="GO:0005524">
    <property type="term" value="F:ATP binding"/>
    <property type="evidence" value="ECO:0007669"/>
    <property type="project" value="UniProtKB-UniRule"/>
</dbReference>
<dbReference type="NCBIfam" id="TIGR00682">
    <property type="entry name" value="lpxK"/>
    <property type="match status" value="1"/>
</dbReference>
<evidence type="ECO:0000256" key="8">
    <source>
        <dbReference type="ARBA" id="ARBA00022741"/>
    </source>
</evidence>
<comment type="function">
    <text evidence="1 13">Transfers the gamma-phosphate of ATP to the 4'-position of a tetraacyldisaccharide 1-phosphate intermediate (termed DS-1-P) to form tetraacyldisaccharide 1,4'-bis-phosphate (lipid IVA).</text>
</comment>
<keyword evidence="6 13" id="KW-0441">Lipid A biosynthesis</keyword>
<dbReference type="GO" id="GO:0009244">
    <property type="term" value="P:lipopolysaccharide core region biosynthetic process"/>
    <property type="evidence" value="ECO:0007669"/>
    <property type="project" value="TreeGrafter"/>
</dbReference>
<comment type="caution">
    <text evidence="14">The sequence shown here is derived from an EMBL/GenBank/DDBJ whole genome shotgun (WGS) entry which is preliminary data.</text>
</comment>
<dbReference type="PANTHER" id="PTHR42724">
    <property type="entry name" value="TETRAACYLDISACCHARIDE 4'-KINASE"/>
    <property type="match status" value="1"/>
</dbReference>
<dbReference type="Pfam" id="PF02606">
    <property type="entry name" value="LpxK"/>
    <property type="match status" value="1"/>
</dbReference>
<keyword evidence="11 13" id="KW-0443">Lipid metabolism</keyword>
<dbReference type="EMBL" id="JAHHGM010000018">
    <property type="protein sequence ID" value="MBT2990553.1"/>
    <property type="molecule type" value="Genomic_DNA"/>
</dbReference>
<evidence type="ECO:0000256" key="13">
    <source>
        <dbReference type="HAMAP-Rule" id="MF_00409"/>
    </source>
</evidence>
<dbReference type="GO" id="GO:0009245">
    <property type="term" value="P:lipid A biosynthetic process"/>
    <property type="evidence" value="ECO:0007669"/>
    <property type="project" value="UniProtKB-UniRule"/>
</dbReference>
<keyword evidence="5 13" id="KW-0444">Lipid biosynthesis</keyword>
<evidence type="ECO:0000256" key="5">
    <source>
        <dbReference type="ARBA" id="ARBA00022516"/>
    </source>
</evidence>
<dbReference type="InterPro" id="IPR003758">
    <property type="entry name" value="LpxK"/>
</dbReference>
<comment type="pathway">
    <text evidence="2 13">Glycolipid biosynthesis; lipid IV(A) biosynthesis; lipid IV(A) from (3R)-3-hydroxytetradecanoyl-[acyl-carrier-protein] and UDP-N-acetyl-alpha-D-glucosamine: step 6/6.</text>
</comment>
<evidence type="ECO:0000313" key="15">
    <source>
        <dbReference type="Proteomes" id="UP000770889"/>
    </source>
</evidence>
<reference evidence="14 15" key="1">
    <citation type="submission" date="2021-05" db="EMBL/GenBank/DDBJ databases">
        <title>Genetic and Functional Diversity in Clade A Lucinid endosymbionts from the Bahamas.</title>
        <authorList>
            <person name="Giani N.M."/>
            <person name="Engel A.S."/>
            <person name="Campbell B.J."/>
        </authorList>
    </citation>
    <scope>NUCLEOTIDE SEQUENCE [LARGE SCALE GENOMIC DNA]</scope>
    <source>
        <strain evidence="14">LUC16012Gg_MoonRockCtena</strain>
    </source>
</reference>
<evidence type="ECO:0000256" key="6">
    <source>
        <dbReference type="ARBA" id="ARBA00022556"/>
    </source>
</evidence>
<feature type="binding site" evidence="13">
    <location>
        <begin position="57"/>
        <end position="64"/>
    </location>
    <ligand>
        <name>ATP</name>
        <dbReference type="ChEBI" id="CHEBI:30616"/>
    </ligand>
</feature>
<keyword evidence="9 13" id="KW-0418">Kinase</keyword>
<protein>
    <recommendedName>
        <fullName evidence="4 13">Tetraacyldisaccharide 4'-kinase</fullName>
        <ecNumber evidence="3 13">2.7.1.130</ecNumber>
    </recommendedName>
    <alternativeName>
        <fullName evidence="12 13">Lipid A 4'-kinase</fullName>
    </alternativeName>
</protein>
<dbReference type="HAMAP" id="MF_00409">
    <property type="entry name" value="LpxK"/>
    <property type="match status" value="1"/>
</dbReference>
<dbReference type="PANTHER" id="PTHR42724:SF1">
    <property type="entry name" value="TETRAACYLDISACCHARIDE 4'-KINASE, MITOCHONDRIAL-RELATED"/>
    <property type="match status" value="1"/>
</dbReference>
<dbReference type="Proteomes" id="UP000770889">
    <property type="component" value="Unassembled WGS sequence"/>
</dbReference>
<dbReference type="EC" id="2.7.1.130" evidence="3 13"/>
<dbReference type="GO" id="GO:0005886">
    <property type="term" value="C:plasma membrane"/>
    <property type="evidence" value="ECO:0007669"/>
    <property type="project" value="TreeGrafter"/>
</dbReference>
<comment type="catalytic activity">
    <reaction evidence="13">
        <text>a lipid A disaccharide + ATP = a lipid IVA + ADP + H(+)</text>
        <dbReference type="Rhea" id="RHEA:67840"/>
        <dbReference type="ChEBI" id="CHEBI:15378"/>
        <dbReference type="ChEBI" id="CHEBI:30616"/>
        <dbReference type="ChEBI" id="CHEBI:176343"/>
        <dbReference type="ChEBI" id="CHEBI:176425"/>
        <dbReference type="ChEBI" id="CHEBI:456216"/>
        <dbReference type="EC" id="2.7.1.130"/>
    </reaction>
</comment>
<dbReference type="AlphaFoldDB" id="A0A944MAZ8"/>
<evidence type="ECO:0000256" key="3">
    <source>
        <dbReference type="ARBA" id="ARBA00012071"/>
    </source>
</evidence>
<evidence type="ECO:0000256" key="12">
    <source>
        <dbReference type="ARBA" id="ARBA00029757"/>
    </source>
</evidence>
<name>A0A944MAZ8_9GAMM</name>
<keyword evidence="10 13" id="KW-0067">ATP-binding</keyword>
<comment type="similarity">
    <text evidence="13">Belongs to the LpxK family.</text>
</comment>
<proteinExistence type="inferred from homology"/>
<keyword evidence="8 13" id="KW-0547">Nucleotide-binding</keyword>
<evidence type="ECO:0000256" key="9">
    <source>
        <dbReference type="ARBA" id="ARBA00022777"/>
    </source>
</evidence>